<gene>
    <name evidence="1" type="ORF">JCM31447_25380</name>
</gene>
<dbReference type="Proteomes" id="UP000291236">
    <property type="component" value="Chromosome"/>
</dbReference>
<reference evidence="1 2" key="1">
    <citation type="submission" date="2018-12" db="EMBL/GenBank/DDBJ databases">
        <title>Rubrispira sanarue gen. nov., sp., nov., a member of the order Silvanigrellales, isolated from a brackish lake in Hamamatsu Japan.</title>
        <authorList>
            <person name="Maejima Y."/>
            <person name="Iino T."/>
            <person name="Muraguchi Y."/>
            <person name="Fukuda K."/>
            <person name="Nojiri H."/>
            <person name="Ohkuma M."/>
            <person name="Moriuchi R."/>
            <person name="Dohra H."/>
            <person name="Kimbara K."/>
            <person name="Shintani M."/>
        </authorList>
    </citation>
    <scope>NUCLEOTIDE SEQUENCE [LARGE SCALE GENOMIC DNA]</scope>
    <source>
        <strain evidence="1 2">RF1110005</strain>
    </source>
</reference>
<evidence type="ECO:0008006" key="3">
    <source>
        <dbReference type="Google" id="ProtNLM"/>
    </source>
</evidence>
<protein>
    <recommendedName>
        <fullName evidence="3">Transferase, LIC12162 family</fullName>
    </recommendedName>
</protein>
<evidence type="ECO:0000313" key="1">
    <source>
        <dbReference type="EMBL" id="BBH54081.1"/>
    </source>
</evidence>
<dbReference type="EMBL" id="AP019368">
    <property type="protein sequence ID" value="BBH54081.1"/>
    <property type="molecule type" value="Genomic_DNA"/>
</dbReference>
<keyword evidence="2" id="KW-1185">Reference proteome</keyword>
<dbReference type="KEGG" id="sbf:JCM31447_25380"/>
<accession>A0A4P2VMA5</accession>
<organism evidence="1 2">
    <name type="scientific">Fluviispira sanaruensis</name>
    <dbReference type="NCBI Taxonomy" id="2493639"/>
    <lineage>
        <taxon>Bacteria</taxon>
        <taxon>Pseudomonadati</taxon>
        <taxon>Bdellovibrionota</taxon>
        <taxon>Oligoflexia</taxon>
        <taxon>Silvanigrellales</taxon>
        <taxon>Silvanigrellaceae</taxon>
        <taxon>Fluviispira</taxon>
    </lineage>
</organism>
<sequence>MNFSVINEVVKKTTLIKTPNDLNENIDQNLLLLGVWCDLYEQKDFWKNKEKNIFKHHNQDKEDLSKNINYLNNIYDLSLNEIRDYLNNTHCVNETKQYWHIVIGPWLRGFIDVFYDRYLSIKRVNSAYSKLKTNIDLYDEFSFTPQNYNDFSILIPQDSYNSFLYAFILNNIIHSIELIETNKKIINYKSSIDKNTNKFKFKFKLINFILNLYSKIIPLFLYKFAFIDFNISKDILKLFFLLKSFPYYEIKNKQELFFSEINKVVRLKLLENRNFNNRSEFLELLLKILPEQIPICYIESYSKYLKYVQKNYPKNPKFIFSIVSQYTNEAFKYWVAESTKKSAKIILHQHGGHYGIGLSNRFLEYEASIAFKFISFGWQDQNFSNILPAPSYKLSHFKREVKYNPYGKILLVPMSIPRYPYHMYSVPIADSYLTYLNQLDEFIIKLTTENKKNLSIRIQPLDNAYGWNLQSRWKDKFPNIEIYSGIKSFSNHVSESRLIITTYNSTTFLELISANYPVIIFWDYNLFEICQDAVQSFNELIEANIFHKTPNEAATFVNEISYNPLEWWHKEKTQSARLKFCEKYARVSDNWTKDWYNLIKSFQ</sequence>
<dbReference type="AlphaFoldDB" id="A0A4P2VMA5"/>
<name>A0A4P2VMA5_FLUSA</name>
<dbReference type="InterPro" id="IPR027603">
    <property type="entry name" value="LIC12162"/>
</dbReference>
<dbReference type="NCBIfam" id="TIGR04331">
    <property type="entry name" value="o_ant_LIC12162"/>
    <property type="match status" value="1"/>
</dbReference>
<evidence type="ECO:0000313" key="2">
    <source>
        <dbReference type="Proteomes" id="UP000291236"/>
    </source>
</evidence>
<proteinExistence type="predicted"/>
<dbReference type="RefSeq" id="WP_172603935.1">
    <property type="nucleotide sequence ID" value="NZ_AP019368.1"/>
</dbReference>